<comment type="subcellular location">
    <subcellularLocation>
        <location evidence="2 10">Cell membrane</location>
        <topology evidence="2 10">Multi-pass membrane protein</topology>
    </subcellularLocation>
</comment>
<dbReference type="InterPro" id="IPR026777">
    <property type="entry name" value="PRM1"/>
</dbReference>
<evidence type="ECO:0000256" key="7">
    <source>
        <dbReference type="ARBA" id="ARBA00022989"/>
    </source>
</evidence>
<keyword evidence="8 10" id="KW-0472">Membrane</keyword>
<evidence type="ECO:0000256" key="1">
    <source>
        <dbReference type="ARBA" id="ARBA00002512"/>
    </source>
</evidence>
<feature type="compositionally biased region" description="Basic and acidic residues" evidence="11">
    <location>
        <begin position="1"/>
        <end position="11"/>
    </location>
</feature>
<dbReference type="PANTHER" id="PTHR31030">
    <property type="entry name" value="PLASMA MEMBRANE FUSION PROTEIN PRM1"/>
    <property type="match status" value="1"/>
</dbReference>
<feature type="transmembrane region" description="Helical" evidence="10">
    <location>
        <begin position="613"/>
        <end position="636"/>
    </location>
</feature>
<organism evidence="12 13">
    <name type="scientific">Cephalotrichum gorgonifer</name>
    <dbReference type="NCBI Taxonomy" id="2041049"/>
    <lineage>
        <taxon>Eukaryota</taxon>
        <taxon>Fungi</taxon>
        <taxon>Dikarya</taxon>
        <taxon>Ascomycota</taxon>
        <taxon>Pezizomycotina</taxon>
        <taxon>Sordariomycetes</taxon>
        <taxon>Hypocreomycetidae</taxon>
        <taxon>Microascales</taxon>
        <taxon>Microascaceae</taxon>
        <taxon>Cephalotrichum</taxon>
    </lineage>
</organism>
<feature type="region of interest" description="Disordered" evidence="11">
    <location>
        <begin position="642"/>
        <end position="667"/>
    </location>
</feature>
<feature type="transmembrane region" description="Helical" evidence="10">
    <location>
        <begin position="331"/>
        <end position="350"/>
    </location>
</feature>
<evidence type="ECO:0000256" key="5">
    <source>
        <dbReference type="ARBA" id="ARBA00022692"/>
    </source>
</evidence>
<evidence type="ECO:0000256" key="6">
    <source>
        <dbReference type="ARBA" id="ARBA00022971"/>
    </source>
</evidence>
<dbReference type="PANTHER" id="PTHR31030:SF1">
    <property type="entry name" value="PLASMA MEMBRANE FUSION PROTEIN PRM1"/>
    <property type="match status" value="1"/>
</dbReference>
<evidence type="ECO:0000256" key="11">
    <source>
        <dbReference type="SAM" id="MobiDB-lite"/>
    </source>
</evidence>
<accession>A0AAE8N4X3</accession>
<proteinExistence type="inferred from homology"/>
<dbReference type="Proteomes" id="UP001187682">
    <property type="component" value="Unassembled WGS sequence"/>
</dbReference>
<dbReference type="GO" id="GO:0032220">
    <property type="term" value="P:plasma membrane fusion involved in cytogamy"/>
    <property type="evidence" value="ECO:0007669"/>
    <property type="project" value="TreeGrafter"/>
</dbReference>
<protein>
    <recommendedName>
        <fullName evidence="10">Plasma membrane fusion protein PRM1</fullName>
    </recommendedName>
</protein>
<feature type="region of interest" description="Disordered" evidence="11">
    <location>
        <begin position="1"/>
        <end position="28"/>
    </location>
</feature>
<evidence type="ECO:0000256" key="3">
    <source>
        <dbReference type="ARBA" id="ARBA00010780"/>
    </source>
</evidence>
<reference evidence="12" key="1">
    <citation type="submission" date="2018-03" db="EMBL/GenBank/DDBJ databases">
        <authorList>
            <person name="Guldener U."/>
        </authorList>
    </citation>
    <scope>NUCLEOTIDE SEQUENCE</scope>
</reference>
<comment type="caution">
    <text evidence="10">Lacks conserved residue(s) required for the propagation of feature annotation.</text>
</comment>
<sequence length="742" mass="78540">MNTHDHLERPRSPPPTYPSLQPSTVSPDDDLRAVHVTHANTAQSITPYLGLPSRLSQIWLNRWTVLLLVVLARVVISLSALDDNIADAKAKALAACTKVEDVGSSMASMPHYLSLGVNELAASGVESAVRGMANSLDVAATGVEGLALFVVAVMTDTYGDLTAALAAASLESTEDIVGKFGDAANKTAGRIADGLETEVDALVEEIDKFVKDVQRDVLGANTPPLPVVDFSDTLQKLRDMKVDSSGFTSGVERIGANVQSYADVRNATERAISGPFETMRRGINESLASFVFDRERFKPAAKQHLTFCSGNEDLNGFFDGMNDTLRGARTAVVAVLATLALVAMAPAAWVEIKRWRLQRSHARVTERGARYDPLDVAYLSSRAVSATWGLKFAARFQGRKQVLVRWCVAYATSLPALFVLSLALAGLVSCLAQFVLLRVVKGEVPALAERVGDFAGDVVGKLADASKVWAEGANAVIGEVNEGIGGDVRGFVETGTKAVGDALDTFEREMRSGIEGVFGGTALKNATKEIVDGLGRLRTDAVGRGLKWLVDQAVVEFPRFEENMFSLGAQESIEGDSELTTFLASPGDVSTDEVTGAVGRVVEVLSRSILVELFVSLGLLMVYIIVVLVGVIRVLVGPDGSGTRGEGGAAALPLGPLPHSRSPAQTQDHTYSQAYPSHVDNGPFSDPYEGFNEYYSGGAGAGVVGGAGGEKYVSSVQAGQATRVAAHTRQSSYGDIGSTGKC</sequence>
<gene>
    <name evidence="12" type="ORF">DNG_08030</name>
</gene>
<dbReference type="AlphaFoldDB" id="A0AAE8N4X3"/>
<comment type="similarity">
    <text evidence="3 10">Belongs to the PRM1 family.</text>
</comment>
<evidence type="ECO:0000256" key="8">
    <source>
        <dbReference type="ARBA" id="ARBA00023136"/>
    </source>
</evidence>
<feature type="compositionally biased region" description="Low complexity" evidence="11">
    <location>
        <begin position="649"/>
        <end position="658"/>
    </location>
</feature>
<keyword evidence="6 10" id="KW-0184">Conjugation</keyword>
<keyword evidence="5 10" id="KW-0812">Transmembrane</keyword>
<keyword evidence="7 10" id="KW-1133">Transmembrane helix</keyword>
<evidence type="ECO:0000313" key="13">
    <source>
        <dbReference type="Proteomes" id="UP001187682"/>
    </source>
</evidence>
<dbReference type="GO" id="GO:0043332">
    <property type="term" value="C:mating projection tip"/>
    <property type="evidence" value="ECO:0007669"/>
    <property type="project" value="UniProtKB-UniRule"/>
</dbReference>
<comment type="function">
    <text evidence="1 10">Involved in cell fusion during mating by stabilizing the plasma membrane fusion event.</text>
</comment>
<evidence type="ECO:0000313" key="12">
    <source>
        <dbReference type="EMBL" id="SPO05343.1"/>
    </source>
</evidence>
<name>A0AAE8N4X3_9PEZI</name>
<evidence type="ECO:0000256" key="10">
    <source>
        <dbReference type="RuleBase" id="RU366035"/>
    </source>
</evidence>
<evidence type="ECO:0000256" key="2">
    <source>
        <dbReference type="ARBA" id="ARBA00004651"/>
    </source>
</evidence>
<keyword evidence="4 10" id="KW-1003">Cell membrane</keyword>
<evidence type="ECO:0000256" key="9">
    <source>
        <dbReference type="ARBA" id="ARBA00023180"/>
    </source>
</evidence>
<keyword evidence="13" id="KW-1185">Reference proteome</keyword>
<comment type="caution">
    <text evidence="12">The sequence shown here is derived from an EMBL/GenBank/DDBJ whole genome shotgun (WGS) entry which is preliminary data.</text>
</comment>
<evidence type="ECO:0000256" key="4">
    <source>
        <dbReference type="ARBA" id="ARBA00022475"/>
    </source>
</evidence>
<feature type="transmembrane region" description="Helical" evidence="10">
    <location>
        <begin position="403"/>
        <end position="428"/>
    </location>
</feature>
<dbReference type="EMBL" id="ONZQ02000012">
    <property type="protein sequence ID" value="SPO05343.1"/>
    <property type="molecule type" value="Genomic_DNA"/>
</dbReference>
<keyword evidence="9" id="KW-0325">Glycoprotein</keyword>
<dbReference type="GO" id="GO:0005886">
    <property type="term" value="C:plasma membrane"/>
    <property type="evidence" value="ECO:0007669"/>
    <property type="project" value="UniProtKB-SubCell"/>
</dbReference>